<gene>
    <name evidence="5" type="primary">TDEL0G04970</name>
    <name evidence="5" type="ORF">TDEL_0G04970</name>
</gene>
<dbReference type="HOGENOM" id="CLU_018986_3_0_1"/>
<dbReference type="InterPro" id="IPR000277">
    <property type="entry name" value="Cys/Met-Metab_PyrdxlP-dep_enz"/>
</dbReference>
<dbReference type="GO" id="GO:0005737">
    <property type="term" value="C:cytoplasm"/>
    <property type="evidence" value="ECO:0007669"/>
    <property type="project" value="TreeGrafter"/>
</dbReference>
<comment type="similarity">
    <text evidence="4">Belongs to the trans-sulfuration enzymes family.</text>
</comment>
<dbReference type="Gene3D" id="3.40.640.10">
    <property type="entry name" value="Type I PLP-dependent aspartate aminotransferase-like (Major domain)"/>
    <property type="match status" value="1"/>
</dbReference>
<evidence type="ECO:0000256" key="2">
    <source>
        <dbReference type="ARBA" id="ARBA00022898"/>
    </source>
</evidence>
<evidence type="ECO:0000313" key="6">
    <source>
        <dbReference type="Proteomes" id="UP000005627"/>
    </source>
</evidence>
<dbReference type="InterPro" id="IPR054542">
    <property type="entry name" value="Cys_met_metab_PP"/>
</dbReference>
<dbReference type="PROSITE" id="PS00868">
    <property type="entry name" value="CYS_MET_METAB_PP"/>
    <property type="match status" value="1"/>
</dbReference>
<dbReference type="InterPro" id="IPR015422">
    <property type="entry name" value="PyrdxlP-dep_Trfase_small"/>
</dbReference>
<feature type="modified residue" description="N6-(pyridoxal phosphate)lysine" evidence="3">
    <location>
        <position position="199"/>
    </location>
</feature>
<dbReference type="Proteomes" id="UP000005627">
    <property type="component" value="Chromosome 7"/>
</dbReference>
<dbReference type="SUPFAM" id="SSF53383">
    <property type="entry name" value="PLP-dependent transferases"/>
    <property type="match status" value="1"/>
</dbReference>
<dbReference type="FunFam" id="3.40.640.10:FF:000072">
    <property type="entry name" value="Putative cystathionine beta-lyase"/>
    <property type="match status" value="1"/>
</dbReference>
<dbReference type="PANTHER" id="PTHR11808">
    <property type="entry name" value="TRANS-SULFURATION ENZYME FAMILY MEMBER"/>
    <property type="match status" value="1"/>
</dbReference>
<reference evidence="5 6" key="1">
    <citation type="journal article" date="2011" name="Proc. Natl. Acad. Sci. U.S.A.">
        <title>Evolutionary erosion of yeast sex chromosomes by mating-type switching accidents.</title>
        <authorList>
            <person name="Gordon J.L."/>
            <person name="Armisen D."/>
            <person name="Proux-Wera E."/>
            <person name="Oheigeartaigh S.S."/>
            <person name="Byrne K.P."/>
            <person name="Wolfe K.H."/>
        </authorList>
    </citation>
    <scope>NUCLEOTIDE SEQUENCE [LARGE SCALE GENOMIC DNA]</scope>
    <source>
        <strain evidence="6">ATCC 10662 / CBS 1146 / NBRC 0425 / NCYC 2629 / NRRL Y-866</strain>
    </source>
</reference>
<name>G8ZY97_TORDE</name>
<proteinExistence type="inferred from homology"/>
<dbReference type="RefSeq" id="XP_003683075.1">
    <property type="nucleotide sequence ID" value="XM_003683027.1"/>
</dbReference>
<dbReference type="EMBL" id="HE616748">
    <property type="protein sequence ID" value="CCE93864.1"/>
    <property type="molecule type" value="Genomic_DNA"/>
</dbReference>
<evidence type="ECO:0000256" key="1">
    <source>
        <dbReference type="ARBA" id="ARBA00001933"/>
    </source>
</evidence>
<dbReference type="eggNOG" id="KOG0053">
    <property type="taxonomic scope" value="Eukaryota"/>
</dbReference>
<dbReference type="GO" id="GO:0019346">
    <property type="term" value="P:transsulfuration"/>
    <property type="evidence" value="ECO:0007669"/>
    <property type="project" value="InterPro"/>
</dbReference>
<sequence length="381" mass="42110">MTHLSTTSIHADDIHNRVSDVAPPINVTTTFRFDNDNLIPEAELENFIEAIEESPVYARETHPNSIRVQSILSSILGGHAAVYNSGCSAFHALMFRLNPKRVFMDDAYGGVETIASLIKEKYGLKIFKLDQIEEFAEKGDLVHLETPLNPFGICTNIVALAERVHKKGALLSVDSTLAPPPLQNAWDFGADIVMHSATKYLGGHSDLLAGVLVVKDVETQRALIKERIYLGTNLGNLESFLLLRSLRTFEMRVTKQSENALKVVTFLHENSAKYPKVLDQLYHSSLQKEEFVQKQLAGGHGAVFSMILKSVEQAKKLPTKLVYFQHATSLGGVESLIEWRAMSDSTIDPCLVRLSVGCENVDDLIQDLDQGLQALQNAAAV</sequence>
<dbReference type="InParanoid" id="G8ZY97"/>
<dbReference type="PIRSF" id="PIRSF001434">
    <property type="entry name" value="CGS"/>
    <property type="match status" value="1"/>
</dbReference>
<organism evidence="5 6">
    <name type="scientific">Torulaspora delbrueckii</name>
    <name type="common">Yeast</name>
    <name type="synonym">Candida colliculosa</name>
    <dbReference type="NCBI Taxonomy" id="4950"/>
    <lineage>
        <taxon>Eukaryota</taxon>
        <taxon>Fungi</taxon>
        <taxon>Dikarya</taxon>
        <taxon>Ascomycota</taxon>
        <taxon>Saccharomycotina</taxon>
        <taxon>Saccharomycetes</taxon>
        <taxon>Saccharomycetales</taxon>
        <taxon>Saccharomycetaceae</taxon>
        <taxon>Torulaspora</taxon>
    </lineage>
</organism>
<dbReference type="PANTHER" id="PTHR11808:SF35">
    <property type="entry name" value="CYSTATHIONINE GAMMA-SYNTHASE (AFU_ORTHOLOGUE AFUA_7G01590)"/>
    <property type="match status" value="1"/>
</dbReference>
<dbReference type="GO" id="GO:0030170">
    <property type="term" value="F:pyridoxal phosphate binding"/>
    <property type="evidence" value="ECO:0007669"/>
    <property type="project" value="InterPro"/>
</dbReference>
<evidence type="ECO:0008006" key="7">
    <source>
        <dbReference type="Google" id="ProtNLM"/>
    </source>
</evidence>
<protein>
    <recommendedName>
        <fullName evidence="7">Cystathionine gamma-synthase</fullName>
    </recommendedName>
</protein>
<dbReference type="Pfam" id="PF01053">
    <property type="entry name" value="Cys_Met_Meta_PP"/>
    <property type="match status" value="1"/>
</dbReference>
<dbReference type="STRING" id="1076872.G8ZY97"/>
<evidence type="ECO:0000256" key="4">
    <source>
        <dbReference type="RuleBase" id="RU362118"/>
    </source>
</evidence>
<dbReference type="InterPro" id="IPR015421">
    <property type="entry name" value="PyrdxlP-dep_Trfase_major"/>
</dbReference>
<evidence type="ECO:0000256" key="3">
    <source>
        <dbReference type="PIRSR" id="PIRSR001434-2"/>
    </source>
</evidence>
<dbReference type="AlphaFoldDB" id="G8ZY97"/>
<comment type="cofactor">
    <cofactor evidence="1 4">
        <name>pyridoxal 5'-phosphate</name>
        <dbReference type="ChEBI" id="CHEBI:597326"/>
    </cofactor>
</comment>
<dbReference type="GeneID" id="11505316"/>
<dbReference type="FunCoup" id="G8ZY97">
    <property type="interactions" value="196"/>
</dbReference>
<dbReference type="Gene3D" id="3.90.1150.10">
    <property type="entry name" value="Aspartate Aminotransferase, domain 1"/>
    <property type="match status" value="1"/>
</dbReference>
<dbReference type="FunFam" id="3.90.1150.10:FF:000066">
    <property type="entry name" value="Putative cystathionine beta-lyase"/>
    <property type="match status" value="1"/>
</dbReference>
<keyword evidence="2 3" id="KW-0663">Pyridoxal phosphate</keyword>
<accession>G8ZY97</accession>
<dbReference type="GO" id="GO:0016846">
    <property type="term" value="F:carbon-sulfur lyase activity"/>
    <property type="evidence" value="ECO:0007669"/>
    <property type="project" value="TreeGrafter"/>
</dbReference>
<dbReference type="InterPro" id="IPR015424">
    <property type="entry name" value="PyrdxlP-dep_Trfase"/>
</dbReference>
<dbReference type="OrthoDB" id="3512640at2759"/>
<dbReference type="KEGG" id="tdl:TDEL_0G04970"/>
<keyword evidence="6" id="KW-1185">Reference proteome</keyword>
<evidence type="ECO:0000313" key="5">
    <source>
        <dbReference type="EMBL" id="CCE93864.1"/>
    </source>
</evidence>